<dbReference type="Gene3D" id="3.40.50.10810">
    <property type="entry name" value="Tandem AAA-ATPase domain"/>
    <property type="match status" value="1"/>
</dbReference>
<accession>A0A940RTS6</accession>
<name>A0A940RTS6_9ACTN</name>
<dbReference type="EMBL" id="JAGIQL010000006">
    <property type="protein sequence ID" value="MBP0456486.1"/>
    <property type="molecule type" value="Genomic_DNA"/>
</dbReference>
<dbReference type="Pfam" id="PF00176">
    <property type="entry name" value="SNF2-rel_dom"/>
    <property type="match status" value="1"/>
</dbReference>
<dbReference type="InterPro" id="IPR000330">
    <property type="entry name" value="SNF2_N"/>
</dbReference>
<proteinExistence type="predicted"/>
<feature type="domain" description="SNF2 N-terminal" evidence="2">
    <location>
        <begin position="15"/>
        <end position="91"/>
    </location>
</feature>
<sequence length="164" mass="18310">MQTAQTVLRRMRGRAILADEVGLGKTIEAGLVLSELRMWGLADRTLVLTPAGLMEQWPEELEREFGLPTVIARGQRWEETDAERPVVLTSIAAARREPLKSQLTGGSGMWCWRRTRRTGAETANCTRRIPRRARCSGPAPSNGTALSTGVQQDPYHRRMRPGQC</sequence>
<reference evidence="3" key="1">
    <citation type="submission" date="2021-03" db="EMBL/GenBank/DDBJ databases">
        <title>Whole genome sequence of Streptomyces bomunensis MMS17-BM035.</title>
        <authorList>
            <person name="Lee J.H."/>
        </authorList>
    </citation>
    <scope>NUCLEOTIDE SEQUENCE</scope>
    <source>
        <strain evidence="3">MMS17-BM035</strain>
    </source>
</reference>
<dbReference type="AlphaFoldDB" id="A0A940RTS6"/>
<dbReference type="GO" id="GO:0005524">
    <property type="term" value="F:ATP binding"/>
    <property type="evidence" value="ECO:0007669"/>
    <property type="project" value="InterPro"/>
</dbReference>
<feature type="region of interest" description="Disordered" evidence="1">
    <location>
        <begin position="132"/>
        <end position="164"/>
    </location>
</feature>
<dbReference type="InterPro" id="IPR038718">
    <property type="entry name" value="SNF2-like_sf"/>
</dbReference>
<evidence type="ECO:0000259" key="2">
    <source>
        <dbReference type="Pfam" id="PF00176"/>
    </source>
</evidence>
<dbReference type="SUPFAM" id="SSF52540">
    <property type="entry name" value="P-loop containing nucleoside triphosphate hydrolases"/>
    <property type="match status" value="1"/>
</dbReference>
<keyword evidence="4" id="KW-1185">Reference proteome</keyword>
<evidence type="ECO:0000313" key="3">
    <source>
        <dbReference type="EMBL" id="MBP0456486.1"/>
    </source>
</evidence>
<dbReference type="Proteomes" id="UP000670475">
    <property type="component" value="Unassembled WGS sequence"/>
</dbReference>
<feature type="compositionally biased region" description="Polar residues" evidence="1">
    <location>
        <begin position="139"/>
        <end position="151"/>
    </location>
</feature>
<evidence type="ECO:0000256" key="1">
    <source>
        <dbReference type="SAM" id="MobiDB-lite"/>
    </source>
</evidence>
<gene>
    <name evidence="3" type="ORF">JFN87_03070</name>
</gene>
<dbReference type="InterPro" id="IPR027417">
    <property type="entry name" value="P-loop_NTPase"/>
</dbReference>
<comment type="caution">
    <text evidence="3">The sequence shown here is derived from an EMBL/GenBank/DDBJ whole genome shotgun (WGS) entry which is preliminary data.</text>
</comment>
<protein>
    <recommendedName>
        <fullName evidence="2">SNF2 N-terminal domain-containing protein</fullName>
    </recommendedName>
</protein>
<evidence type="ECO:0000313" key="4">
    <source>
        <dbReference type="Proteomes" id="UP000670475"/>
    </source>
</evidence>
<organism evidence="3 4">
    <name type="scientific">Streptomyces montanisoli</name>
    <dbReference type="NCBI Taxonomy" id="2798581"/>
    <lineage>
        <taxon>Bacteria</taxon>
        <taxon>Bacillati</taxon>
        <taxon>Actinomycetota</taxon>
        <taxon>Actinomycetes</taxon>
        <taxon>Kitasatosporales</taxon>
        <taxon>Streptomycetaceae</taxon>
        <taxon>Streptomyces</taxon>
    </lineage>
</organism>